<proteinExistence type="predicted"/>
<dbReference type="AlphaFoldDB" id="A0A2T7PMS7"/>
<protein>
    <submittedName>
        <fullName evidence="1">Uncharacterized protein</fullName>
    </submittedName>
</protein>
<evidence type="ECO:0000313" key="2">
    <source>
        <dbReference type="Proteomes" id="UP000245119"/>
    </source>
</evidence>
<dbReference type="Proteomes" id="UP000245119">
    <property type="component" value="Linkage Group LG3"/>
</dbReference>
<dbReference type="EMBL" id="PZQS01000003">
    <property type="protein sequence ID" value="PVD34719.1"/>
    <property type="molecule type" value="Genomic_DNA"/>
</dbReference>
<accession>A0A2T7PMS7</accession>
<keyword evidence="2" id="KW-1185">Reference proteome</keyword>
<comment type="caution">
    <text evidence="1">The sequence shown here is derived from an EMBL/GenBank/DDBJ whole genome shotgun (WGS) entry which is preliminary data.</text>
</comment>
<sequence length="120" mass="13158">MIRRCRILARHERRAASELAMPFHVLQQPPSLSPPPPPPITIITAADTTATNLAKLEQDRMTSAAVWRDIRGEPPGGELLSHPISKLQGLTTAKYSHVLARACYPETSCCPVNNKLVPSQ</sequence>
<gene>
    <name evidence="1" type="ORF">C0Q70_05996</name>
</gene>
<organism evidence="1 2">
    <name type="scientific">Pomacea canaliculata</name>
    <name type="common">Golden apple snail</name>
    <dbReference type="NCBI Taxonomy" id="400727"/>
    <lineage>
        <taxon>Eukaryota</taxon>
        <taxon>Metazoa</taxon>
        <taxon>Spiralia</taxon>
        <taxon>Lophotrochozoa</taxon>
        <taxon>Mollusca</taxon>
        <taxon>Gastropoda</taxon>
        <taxon>Caenogastropoda</taxon>
        <taxon>Architaenioglossa</taxon>
        <taxon>Ampullarioidea</taxon>
        <taxon>Ampullariidae</taxon>
        <taxon>Pomacea</taxon>
    </lineage>
</organism>
<reference evidence="1 2" key="1">
    <citation type="submission" date="2018-04" db="EMBL/GenBank/DDBJ databases">
        <title>The genome of golden apple snail Pomacea canaliculata provides insight into stress tolerance and invasive adaptation.</title>
        <authorList>
            <person name="Liu C."/>
            <person name="Liu B."/>
            <person name="Ren Y."/>
            <person name="Zhang Y."/>
            <person name="Wang H."/>
            <person name="Li S."/>
            <person name="Jiang F."/>
            <person name="Yin L."/>
            <person name="Zhang G."/>
            <person name="Qian W."/>
            <person name="Fan W."/>
        </authorList>
    </citation>
    <scope>NUCLEOTIDE SEQUENCE [LARGE SCALE GENOMIC DNA]</scope>
    <source>
        <strain evidence="1">SZHN2017</strain>
        <tissue evidence="1">Muscle</tissue>
    </source>
</reference>
<name>A0A2T7PMS7_POMCA</name>
<evidence type="ECO:0000313" key="1">
    <source>
        <dbReference type="EMBL" id="PVD34719.1"/>
    </source>
</evidence>